<evidence type="ECO:0000313" key="2">
    <source>
        <dbReference type="EMBL" id="QEE17344.1"/>
    </source>
</evidence>
<dbReference type="GO" id="GO:0006284">
    <property type="term" value="P:base-excision repair"/>
    <property type="evidence" value="ECO:0007669"/>
    <property type="project" value="InterPro"/>
</dbReference>
<dbReference type="GO" id="GO:0008725">
    <property type="term" value="F:DNA-3-methyladenine glycosylase activity"/>
    <property type="evidence" value="ECO:0007669"/>
    <property type="project" value="InterPro"/>
</dbReference>
<evidence type="ECO:0000313" key="3">
    <source>
        <dbReference type="Proteomes" id="UP000321408"/>
    </source>
</evidence>
<dbReference type="AlphaFoldDB" id="A0A5B9DE00"/>
<feature type="binding site" evidence="1">
    <location>
        <position position="4"/>
    </location>
    <ligand>
        <name>Zn(2+)</name>
        <dbReference type="ChEBI" id="CHEBI:29105"/>
    </ligand>
</feature>
<dbReference type="GeneID" id="41331146"/>
<proteinExistence type="predicted"/>
<organism evidence="2 3">
    <name type="scientific">Promethearchaeum syntrophicum</name>
    <dbReference type="NCBI Taxonomy" id="2594042"/>
    <lineage>
        <taxon>Archaea</taxon>
        <taxon>Promethearchaeati</taxon>
        <taxon>Promethearchaeota</taxon>
        <taxon>Promethearchaeia</taxon>
        <taxon>Promethearchaeales</taxon>
        <taxon>Promethearchaeaceae</taxon>
        <taxon>Promethearchaeum</taxon>
    </lineage>
</organism>
<dbReference type="Proteomes" id="UP000321408">
    <property type="component" value="Chromosome"/>
</dbReference>
<dbReference type="PANTHER" id="PTHR30037:SF4">
    <property type="entry name" value="DNA-3-METHYLADENINE GLYCOSYLASE I"/>
    <property type="match status" value="1"/>
</dbReference>
<evidence type="ECO:0000256" key="1">
    <source>
        <dbReference type="PIRSR" id="PIRSR605019-1"/>
    </source>
</evidence>
<name>A0A5B9DE00_9ARCH</name>
<feature type="binding site" evidence="1">
    <location>
        <position position="174"/>
    </location>
    <ligand>
        <name>Zn(2+)</name>
        <dbReference type="ChEBI" id="CHEBI:29105"/>
    </ligand>
</feature>
<feature type="binding site" evidence="1">
    <location>
        <position position="16"/>
    </location>
    <ligand>
        <name>Zn(2+)</name>
        <dbReference type="ChEBI" id="CHEBI:29105"/>
    </ligand>
</feature>
<keyword evidence="1" id="KW-0479">Metal-binding</keyword>
<feature type="binding site" evidence="1">
    <location>
        <position position="178"/>
    </location>
    <ligand>
        <name>Zn(2+)</name>
        <dbReference type="ChEBI" id="CHEBI:29105"/>
    </ligand>
</feature>
<sequence>MFRCWGDKDKLMRDYHDFEWGVPLHDDYKLFEFLVLDGAQAGLSWSTILKKRENYRKAFDNFDFEKIAKYGDDKIEELLNNPGIIRNTLKVKAFITNAQAYIKLREEFGSFDKYIWDQVDNKPIQNKLKGFEDMPSKTILSEKITKDLKKRGFKFVGPTIIYAFMQAIGLVNDHLEKCFRYNEISNLSS</sequence>
<dbReference type="EMBL" id="CP042905">
    <property type="protein sequence ID" value="QEE17344.1"/>
    <property type="molecule type" value="Genomic_DNA"/>
</dbReference>
<dbReference type="SUPFAM" id="SSF48150">
    <property type="entry name" value="DNA-glycosylase"/>
    <property type="match status" value="1"/>
</dbReference>
<dbReference type="InterPro" id="IPR052891">
    <property type="entry name" value="DNA-3mA_glycosylase"/>
</dbReference>
<dbReference type="KEGG" id="psyt:DSAG12_03177"/>
<dbReference type="Gene3D" id="1.10.340.30">
    <property type="entry name" value="Hypothetical protein, domain 2"/>
    <property type="match status" value="1"/>
</dbReference>
<dbReference type="RefSeq" id="WP_280178693.1">
    <property type="nucleotide sequence ID" value="NZ_CP042905.2"/>
</dbReference>
<dbReference type="PANTHER" id="PTHR30037">
    <property type="entry name" value="DNA-3-METHYLADENINE GLYCOSYLASE 1"/>
    <property type="match status" value="1"/>
</dbReference>
<keyword evidence="3" id="KW-1185">Reference proteome</keyword>
<dbReference type="GO" id="GO:0046872">
    <property type="term" value="F:metal ion binding"/>
    <property type="evidence" value="ECO:0007669"/>
    <property type="project" value="UniProtKB-KW"/>
</dbReference>
<dbReference type="Pfam" id="PF03352">
    <property type="entry name" value="Adenine_glyco"/>
    <property type="match status" value="1"/>
</dbReference>
<reference evidence="2 3" key="1">
    <citation type="journal article" date="2020" name="Nature">
        <title>Isolation of an archaeon at the prokaryote-eukaryote interface.</title>
        <authorList>
            <person name="Imachi H."/>
            <person name="Nobu M.K."/>
            <person name="Nakahara N."/>
            <person name="Morono Y."/>
            <person name="Ogawara M."/>
            <person name="Takaki Y."/>
            <person name="Takano Y."/>
            <person name="Uematsu K."/>
            <person name="Ikuta T."/>
            <person name="Ito M."/>
            <person name="Matsui Y."/>
            <person name="Miyazaki M."/>
            <person name="Murata K."/>
            <person name="Saito Y."/>
            <person name="Sakai S."/>
            <person name="Song C."/>
            <person name="Tasumi E."/>
            <person name="Yamanaka Y."/>
            <person name="Yamaguchi T."/>
            <person name="Kamagata Y."/>
            <person name="Tamaki H."/>
            <person name="Takai K."/>
        </authorList>
    </citation>
    <scope>NUCLEOTIDE SEQUENCE [LARGE SCALE GENOMIC DNA]</scope>
    <source>
        <strain evidence="2 3">MK-D1</strain>
    </source>
</reference>
<dbReference type="InterPro" id="IPR005019">
    <property type="entry name" value="Adenine_glyco"/>
</dbReference>
<keyword evidence="1" id="KW-0862">Zinc</keyword>
<accession>A0A5B9DE00</accession>
<protein>
    <submittedName>
        <fullName evidence="2">DNA-3-methyladenine glycosylase I</fullName>
    </submittedName>
</protein>
<gene>
    <name evidence="2" type="ORF">DSAG12_03177</name>
</gene>
<dbReference type="InterPro" id="IPR011257">
    <property type="entry name" value="DNA_glycosylase"/>
</dbReference>
<reference evidence="2 3" key="2">
    <citation type="journal article" date="2024" name="Int. J. Syst. Evol. Microbiol.">
        <title>Promethearchaeum syntrophicum gen. nov., sp. nov., an anaerobic, obligately syntrophic archaeon, the first isolate of the lineage 'Asgard' archaea, and proposal of the new archaeal phylum Promethearchaeota phyl. nov. and kingdom Promethearchaeati regn. nov.</title>
        <authorList>
            <person name="Imachi H."/>
            <person name="Nobu M.K."/>
            <person name="Kato S."/>
            <person name="Takaki Y."/>
            <person name="Miyazaki M."/>
            <person name="Miyata M."/>
            <person name="Ogawara M."/>
            <person name="Saito Y."/>
            <person name="Sakai S."/>
            <person name="Tahara Y.O."/>
            <person name="Takano Y."/>
            <person name="Tasumi E."/>
            <person name="Uematsu K."/>
            <person name="Yoshimura T."/>
            <person name="Itoh T."/>
            <person name="Ohkuma M."/>
            <person name="Takai K."/>
        </authorList>
    </citation>
    <scope>NUCLEOTIDE SEQUENCE [LARGE SCALE GENOMIC DNA]</scope>
    <source>
        <strain evidence="2 3">MK-D1</strain>
    </source>
</reference>